<evidence type="ECO:0000256" key="2">
    <source>
        <dbReference type="PROSITE-ProRule" id="PRU00059"/>
    </source>
</evidence>
<dbReference type="PROSITE" id="PS00134">
    <property type="entry name" value="TRYPSIN_HIS"/>
    <property type="match status" value="1"/>
</dbReference>
<dbReference type="InterPro" id="IPR035914">
    <property type="entry name" value="Sperma_CUB_dom_sf"/>
</dbReference>
<feature type="compositionally biased region" description="Low complexity" evidence="3">
    <location>
        <begin position="151"/>
        <end position="176"/>
    </location>
</feature>
<dbReference type="PRINTS" id="PR00722">
    <property type="entry name" value="CHYMOTRYPSIN"/>
</dbReference>
<dbReference type="InterPro" id="IPR001314">
    <property type="entry name" value="Peptidase_S1A"/>
</dbReference>
<proteinExistence type="predicted"/>
<evidence type="ECO:0000256" key="1">
    <source>
        <dbReference type="ARBA" id="ARBA00023157"/>
    </source>
</evidence>
<dbReference type="Gene3D" id="2.60.120.290">
    <property type="entry name" value="Spermadhesin, CUB domain"/>
    <property type="match status" value="1"/>
</dbReference>
<dbReference type="GO" id="GO:0006508">
    <property type="term" value="P:proteolysis"/>
    <property type="evidence" value="ECO:0007669"/>
    <property type="project" value="InterPro"/>
</dbReference>
<reference evidence="4" key="1">
    <citation type="submission" date="2020-05" db="UniProtKB">
        <authorList>
            <consortium name="EnsemblMetazoa"/>
        </authorList>
    </citation>
    <scope>IDENTIFICATION</scope>
    <source>
        <strain evidence="4">Aabys</strain>
    </source>
</reference>
<dbReference type="InterPro" id="IPR000859">
    <property type="entry name" value="CUB_dom"/>
</dbReference>
<dbReference type="GO" id="GO:0004252">
    <property type="term" value="F:serine-type endopeptidase activity"/>
    <property type="evidence" value="ECO:0007669"/>
    <property type="project" value="InterPro"/>
</dbReference>
<dbReference type="CDD" id="cd00190">
    <property type="entry name" value="Tryp_SPc"/>
    <property type="match status" value="1"/>
</dbReference>
<dbReference type="PANTHER" id="PTHR24258:SF134">
    <property type="entry name" value="AGAP011908-PA"/>
    <property type="match status" value="1"/>
</dbReference>
<dbReference type="Pfam" id="PF00089">
    <property type="entry name" value="Trypsin"/>
    <property type="match status" value="1"/>
</dbReference>
<dbReference type="SMART" id="SM00020">
    <property type="entry name" value="Tryp_SPc"/>
    <property type="match status" value="1"/>
</dbReference>
<name>A0A1I8MBP4_MUSDO</name>
<sequence>MKAGDKLYINSPYYPGEYPIGTSCRYTVVAPEDYALKFKCDIKMNTFSSATQCRNEVFYFNSEGSELLSGSEYFCGRGQMERTSFLNRAVFSYISTPPNKRTVVNVLNEAEQSEKIMETKTRIKTTKKTKTTTTTVASKPTTTRSPLLSNTSTVTRTTEAPTTSSTTPSPTTTTTTSAVGNSFAYVVALLSNKVDTHTFDEASLASSSSIPTTATTTSVLNFSYDILPASTWRNGSIDIPKISSKRVAKVIVGQDYQSSALVATPSPPPAAAVRVLEGGGSFSCLVEVIQPPCDCGWGSTTKVVGASGVAGLDEFPAMAGILVKKTQKIFCGAAIIHHRYLLSAAHCYVTPETGRAELLQAVVGEHDTSTVLESTFTRYYDITHIIIHEFFRSTSSRVHNDIALLKTRTSIAYNRFVGPACLPFLPVIGPAGHRKAPVPGHRVETAGWGTTSFGGEQSSVLLKTSLDVISRESCQKLIHYLPAGAFCTYTPGRDTCQYDSGGALYLRGERLYAVGIVSYGFACASNQPSVNTRVASHLKWIRTKTLDAQYCSWSGLGLKQLLDSQNDLTGPAAPWAICSMDFLLENDIMGPESPLESLSEDNPVEDNPGKQKLMSTLNNFHLKWDA</sequence>
<keyword evidence="1" id="KW-1015">Disulfide bond</keyword>
<dbReference type="VEuPathDB" id="VectorBase:MDOA003248"/>
<dbReference type="EnsemblMetazoa" id="MDOA003248-RA">
    <property type="protein sequence ID" value="MDOA003248-PA"/>
    <property type="gene ID" value="MDOA003248"/>
</dbReference>
<dbReference type="VEuPathDB" id="VectorBase:MDOMA2_010211"/>
<dbReference type="AlphaFoldDB" id="A0A1I8MBP4"/>
<dbReference type="Gene3D" id="2.40.10.10">
    <property type="entry name" value="Trypsin-like serine proteases"/>
    <property type="match status" value="1"/>
</dbReference>
<dbReference type="PANTHER" id="PTHR24258">
    <property type="entry name" value="SERINE PROTEASE-RELATED"/>
    <property type="match status" value="1"/>
</dbReference>
<feature type="region of interest" description="Disordered" evidence="3">
    <location>
        <begin position="125"/>
        <end position="176"/>
    </location>
</feature>
<dbReference type="Pfam" id="PF00431">
    <property type="entry name" value="CUB"/>
    <property type="match status" value="1"/>
</dbReference>
<organism evidence="4">
    <name type="scientific">Musca domestica</name>
    <name type="common">House fly</name>
    <dbReference type="NCBI Taxonomy" id="7370"/>
    <lineage>
        <taxon>Eukaryota</taxon>
        <taxon>Metazoa</taxon>
        <taxon>Ecdysozoa</taxon>
        <taxon>Arthropoda</taxon>
        <taxon>Hexapoda</taxon>
        <taxon>Insecta</taxon>
        <taxon>Pterygota</taxon>
        <taxon>Neoptera</taxon>
        <taxon>Endopterygota</taxon>
        <taxon>Diptera</taxon>
        <taxon>Brachycera</taxon>
        <taxon>Muscomorpha</taxon>
        <taxon>Muscoidea</taxon>
        <taxon>Muscidae</taxon>
        <taxon>Musca</taxon>
    </lineage>
</organism>
<comment type="caution">
    <text evidence="2">Lacks conserved residue(s) required for the propagation of feature annotation.</text>
</comment>
<dbReference type="InterPro" id="IPR018114">
    <property type="entry name" value="TRYPSIN_HIS"/>
</dbReference>
<feature type="compositionally biased region" description="Low complexity" evidence="3">
    <location>
        <begin position="131"/>
        <end position="143"/>
    </location>
</feature>
<dbReference type="PROSITE" id="PS01180">
    <property type="entry name" value="CUB"/>
    <property type="match status" value="1"/>
</dbReference>
<dbReference type="SUPFAM" id="SSF50494">
    <property type="entry name" value="Trypsin-like serine proteases"/>
    <property type="match status" value="1"/>
</dbReference>
<dbReference type="InterPro" id="IPR001254">
    <property type="entry name" value="Trypsin_dom"/>
</dbReference>
<dbReference type="STRING" id="7370.A0A1I8MBP4"/>
<evidence type="ECO:0000256" key="3">
    <source>
        <dbReference type="SAM" id="MobiDB-lite"/>
    </source>
</evidence>
<evidence type="ECO:0000313" key="4">
    <source>
        <dbReference type="EnsemblMetazoa" id="MDOA003248-PA"/>
    </source>
</evidence>
<evidence type="ECO:0008006" key="5">
    <source>
        <dbReference type="Google" id="ProtNLM"/>
    </source>
</evidence>
<accession>A0A1I8MBP4</accession>
<dbReference type="InterPro" id="IPR009003">
    <property type="entry name" value="Peptidase_S1_PA"/>
</dbReference>
<protein>
    <recommendedName>
        <fullName evidence="5">Trypsin</fullName>
    </recommendedName>
</protein>
<dbReference type="eggNOG" id="KOG3627">
    <property type="taxonomic scope" value="Eukaryota"/>
</dbReference>
<dbReference type="PROSITE" id="PS50240">
    <property type="entry name" value="TRYPSIN_DOM"/>
    <property type="match status" value="1"/>
</dbReference>
<dbReference type="SUPFAM" id="SSF49854">
    <property type="entry name" value="Spermadhesin, CUB domain"/>
    <property type="match status" value="1"/>
</dbReference>
<dbReference type="InterPro" id="IPR043504">
    <property type="entry name" value="Peptidase_S1_PA_chymotrypsin"/>
</dbReference>